<dbReference type="AlphaFoldDB" id="C9YFG0"/>
<accession>C9YFG0</accession>
<gene>
    <name evidence="1" type="ORF">Csp_D33160</name>
</gene>
<proteinExistence type="predicted"/>
<dbReference type="EMBL" id="FN543107">
    <property type="protein sequence ID" value="CBA32640.1"/>
    <property type="molecule type" value="Genomic_DNA"/>
</dbReference>
<evidence type="ECO:0000313" key="1">
    <source>
        <dbReference type="EMBL" id="CBA32640.1"/>
    </source>
</evidence>
<reference evidence="1" key="1">
    <citation type="journal article" date="2010" name="Nature">
        <title>The Dynamic genome of Hydra.</title>
        <authorList>
            <person name="Chapman J.A."/>
            <person name="Kirkness E.F."/>
            <person name="Simakov O."/>
            <person name="Hampson S.E."/>
            <person name="Mitros T."/>
            <person name="Weinmaier T."/>
            <person name="Rattei T."/>
            <person name="Balasubramanian P.G."/>
            <person name="Borman J."/>
            <person name="Busam D."/>
            <person name="Disbennett K."/>
            <person name="Pfannkoch C."/>
            <person name="Sumin N."/>
            <person name="Sutton G."/>
            <person name="Viswanathan L."/>
            <person name="Walenz B."/>
            <person name="Goodstein D.M."/>
            <person name="Hellsten U."/>
            <person name="Kawashima T."/>
            <person name="Prochnik S.E."/>
            <person name="Putnam N.H."/>
            <person name="Shu S."/>
            <person name="Blumberg B."/>
            <person name="Dana C.E."/>
            <person name="Gee L."/>
            <person name="Kibler D.F."/>
            <person name="Law L."/>
            <person name="Lindgens D."/>
            <person name="Martinez D.E."/>
            <person name="Peng J."/>
            <person name="Wigge P.A."/>
            <person name="Bertulat B."/>
            <person name="Guder C."/>
            <person name="Nakamura Y."/>
            <person name="Ozbek S."/>
            <person name="Watanabe H."/>
            <person name="Khalturin K."/>
            <person name="Hemmrich G."/>
            <person name="Franke A."/>
            <person name="Augustin R."/>
            <person name="Fraune S."/>
            <person name="Hayakawa E."/>
            <person name="Hayakawa S."/>
            <person name="Hirose M."/>
            <person name="Hwang J."/>
            <person name="Ikeo K."/>
            <person name="Nishimiya-Fujisawa C."/>
            <person name="Ogura A."/>
            <person name="Takahashi T."/>
            <person name="Steinmetz P.R."/>
            <person name="Zhang X."/>
            <person name="Aufschnaiter R."/>
            <person name="Eder M.K."/>
            <person name="Gorny A.K."/>
            <person name="Salvenmoser W."/>
            <person name="Heimberg A.M."/>
            <person name="Wheeler B.M."/>
            <person name="Peterson K.J."/>
            <person name="Boettger A."/>
            <person name="Tischler P."/>
            <person name="Wolf A."/>
            <person name="Gojobori T."/>
            <person name="Remington K.A."/>
            <person name="Strausberg R.L."/>
            <person name="Venter J."/>
            <person name="Technau U."/>
            <person name="Hobmayer B."/>
            <person name="Bosch T.C."/>
            <person name="Holstein T.W."/>
            <person name="Fujisawa T."/>
            <person name="Bode H.R."/>
            <person name="David C.N."/>
            <person name="Rokhsar D.S."/>
            <person name="Steele R.E."/>
        </authorList>
    </citation>
    <scope>NUCLEOTIDE SEQUENCE</scope>
</reference>
<protein>
    <submittedName>
        <fullName evidence="1">Uncharacterized protein</fullName>
    </submittedName>
</protein>
<sequence length="64" mass="7035">MCFLAKPTPQCAHHGLHKSLKVCFVKSEKMQKLLEDACHCAAEIQSIQEAELTAACELKLVALP</sequence>
<organism evidence="1">
    <name type="scientific">Curvibacter symbiont subsp. Hydra magnipapillata</name>
    <dbReference type="NCBI Taxonomy" id="667019"/>
    <lineage>
        <taxon>Bacteria</taxon>
        <taxon>Pseudomonadati</taxon>
        <taxon>Pseudomonadota</taxon>
        <taxon>Betaproteobacteria</taxon>
        <taxon>Burkholderiales</taxon>
        <taxon>Comamonadaceae</taxon>
        <taxon>Curvibacter</taxon>
    </lineage>
</organism>
<name>C9YFG0_CURXX</name>